<gene>
    <name evidence="4" type="primary">LOC110756022</name>
</gene>
<dbReference type="Pfam" id="PF03101">
    <property type="entry name" value="FAR1"/>
    <property type="match status" value="1"/>
</dbReference>
<accession>A0A6P5SB23</accession>
<feature type="domain" description="FAR1" evidence="1">
    <location>
        <begin position="48"/>
        <end position="130"/>
    </location>
</feature>
<dbReference type="Pfam" id="PF10551">
    <property type="entry name" value="MULE"/>
    <property type="match status" value="1"/>
</dbReference>
<dbReference type="AlphaFoldDB" id="A0A6P5SB23"/>
<protein>
    <submittedName>
        <fullName evidence="4">Protein FAR1-RELATED SEQUENCE 5-like</fullName>
    </submittedName>
</protein>
<reference evidence="4" key="1">
    <citation type="submission" date="2025-08" db="UniProtKB">
        <authorList>
            <consortium name="RefSeq"/>
        </authorList>
    </citation>
    <scope>IDENTIFICATION</scope>
</reference>
<dbReference type="Gramene" id="Pav_sc0000502.1_g720.1.br:mrna">
    <property type="protein sequence ID" value="Pav_sc0000502.1_g720.1.br:CDS:1"/>
    <property type="gene ID" value="Pav_sc0000502.1_g720.1.br"/>
</dbReference>
<dbReference type="SMR" id="A0A6P5SB23"/>
<dbReference type="PANTHER" id="PTHR47718">
    <property type="entry name" value="OS01G0519700 PROTEIN"/>
    <property type="match status" value="1"/>
</dbReference>
<keyword evidence="3" id="KW-1185">Reference proteome</keyword>
<dbReference type="RefSeq" id="XP_021813084.1">
    <property type="nucleotide sequence ID" value="XM_021957392.1"/>
</dbReference>
<name>A0A6P5SB23_PRUAV</name>
<evidence type="ECO:0000313" key="3">
    <source>
        <dbReference type="Proteomes" id="UP000515124"/>
    </source>
</evidence>
<evidence type="ECO:0000313" key="4">
    <source>
        <dbReference type="RefSeq" id="XP_021813084.1"/>
    </source>
</evidence>
<feature type="domain" description="MULE transposase" evidence="2">
    <location>
        <begin position="261"/>
        <end position="353"/>
    </location>
</feature>
<dbReference type="GeneID" id="110756022"/>
<dbReference type="InterPro" id="IPR004330">
    <property type="entry name" value="FAR1_DNA_bnd_dom"/>
</dbReference>
<sequence>MEANNGILVHMETDSETNPSVSIFYPQVIGELTPFQGQQFETLEEVYDFYNQYAREAGFSVRSYSSKKSKDGEVIRKEYVCNKEGSWSTETSGAVKRRRGVGRESCKARLIVVKSRYGGYVVTIFEEAHTFGVSRGGEGGIRRRHLLKSHRRISGVDQLVAQQLISVNVSTHQQYDILATQAGGIENVGFTQQDMYNSNRDRRMKIKGHDGEMLFDHFMNEQEKNPGFIFKVETNIEHKITRCFWADAISRQSYKFYGDAVIFDTTYNTNRYCMIFAPIMGVNNHGQTIIFSGAFLSDETADSFIWLFREFLRAMPGDAPKIIITDQDPAMTKAISEALPNTFHRYCSWHILNKFSDKPECILHYQQFRECVWNSESRDEFDLRWKRIVEDNGLNEDTWLQSIFNIRSKWVPAYVNHIFSCGMSSSQRAESGHAFFKRYVSKNNSLVDFMVQFNRGLLHQRHLELMADHTDINEKAKTKCPIICAVY</sequence>
<organism evidence="3 4">
    <name type="scientific">Prunus avium</name>
    <name type="common">Cherry</name>
    <name type="synonym">Cerasus avium</name>
    <dbReference type="NCBI Taxonomy" id="42229"/>
    <lineage>
        <taxon>Eukaryota</taxon>
        <taxon>Viridiplantae</taxon>
        <taxon>Streptophyta</taxon>
        <taxon>Embryophyta</taxon>
        <taxon>Tracheophyta</taxon>
        <taxon>Spermatophyta</taxon>
        <taxon>Magnoliopsida</taxon>
        <taxon>eudicotyledons</taxon>
        <taxon>Gunneridae</taxon>
        <taxon>Pentapetalae</taxon>
        <taxon>rosids</taxon>
        <taxon>fabids</taxon>
        <taxon>Rosales</taxon>
        <taxon>Rosaceae</taxon>
        <taxon>Amygdaloideae</taxon>
        <taxon>Amygdaleae</taxon>
        <taxon>Prunus</taxon>
    </lineage>
</organism>
<evidence type="ECO:0000259" key="1">
    <source>
        <dbReference type="Pfam" id="PF03101"/>
    </source>
</evidence>
<dbReference type="KEGG" id="pavi:110756022"/>
<proteinExistence type="predicted"/>
<evidence type="ECO:0000259" key="2">
    <source>
        <dbReference type="Pfam" id="PF10551"/>
    </source>
</evidence>
<dbReference type="InterPro" id="IPR018289">
    <property type="entry name" value="MULE_transposase_dom"/>
</dbReference>
<dbReference type="Proteomes" id="UP000515124">
    <property type="component" value="Unplaced"/>
</dbReference>